<dbReference type="GeneID" id="17309880"/>
<proteinExistence type="inferred from homology"/>
<sequence length="301" mass="34940">MASMRFVLLFLMLISISDAFIGHGFAGVNLPLQRKAYSAHKSRGPIVKCNPEDSPVISENFDSMFRKDGTTWGSKSYPVSTVEEPEPLDIVTKSIAQALVTVLKGSLDWYYHKKSDFARFFVLETVARVPYFAYMSVLHLYESFGYHDRAHWIKIHYAEADNELHHLLIMEALGGNKEFSDRWIAQHAAFAYYWFCVTFYFLHPRGAYYVMSLIENHAYHTYSKYIEANKSWLASQPSPAIAKEYYEGGDLYLFDAFHTTRAEEQERRPRVQSLLDTFESIRDDESQHHRTMLSLVERGRP</sequence>
<comment type="subcellular location">
    <subcellularLocation>
        <location evidence="2">Membrane</location>
    </subcellularLocation>
</comment>
<keyword evidence="11" id="KW-0408">Iron</keyword>
<comment type="cofactor">
    <cofactor evidence="1">
        <name>Fe cation</name>
        <dbReference type="ChEBI" id="CHEBI:24875"/>
    </cofactor>
</comment>
<evidence type="ECO:0000256" key="12">
    <source>
        <dbReference type="ARBA" id="ARBA00023136"/>
    </source>
</evidence>
<dbReference type="GO" id="GO:0005739">
    <property type="term" value="C:mitochondrion"/>
    <property type="evidence" value="ECO:0007669"/>
    <property type="project" value="TreeGrafter"/>
</dbReference>
<evidence type="ECO:0000256" key="2">
    <source>
        <dbReference type="ARBA" id="ARBA00004370"/>
    </source>
</evidence>
<dbReference type="GO" id="GO:0016020">
    <property type="term" value="C:membrane"/>
    <property type="evidence" value="ECO:0007669"/>
    <property type="project" value="UniProtKB-SubCell"/>
</dbReference>
<reference evidence="16" key="2">
    <citation type="submission" date="2012-11" db="EMBL/GenBank/DDBJ databases">
        <authorList>
            <person name="Kuo A."/>
            <person name="Curtis B.A."/>
            <person name="Tanifuji G."/>
            <person name="Burki F."/>
            <person name="Gruber A."/>
            <person name="Irimia M."/>
            <person name="Maruyama S."/>
            <person name="Arias M.C."/>
            <person name="Ball S.G."/>
            <person name="Gile G.H."/>
            <person name="Hirakawa Y."/>
            <person name="Hopkins J.F."/>
            <person name="Rensing S.A."/>
            <person name="Schmutz J."/>
            <person name="Symeonidi A."/>
            <person name="Elias M."/>
            <person name="Eveleigh R.J."/>
            <person name="Herman E.K."/>
            <person name="Klute M.J."/>
            <person name="Nakayama T."/>
            <person name="Obornik M."/>
            <person name="Reyes-Prieto A."/>
            <person name="Armbrust E.V."/>
            <person name="Aves S.J."/>
            <person name="Beiko R.G."/>
            <person name="Coutinho P."/>
            <person name="Dacks J.B."/>
            <person name="Durnford D.G."/>
            <person name="Fast N.M."/>
            <person name="Green B.R."/>
            <person name="Grisdale C."/>
            <person name="Hempe F."/>
            <person name="Henrissat B."/>
            <person name="Hoppner M.P."/>
            <person name="Ishida K.-I."/>
            <person name="Kim E."/>
            <person name="Koreny L."/>
            <person name="Kroth P.G."/>
            <person name="Liu Y."/>
            <person name="Malik S.-B."/>
            <person name="Maier U.G."/>
            <person name="McRose D."/>
            <person name="Mock T."/>
            <person name="Neilson J.A."/>
            <person name="Onodera N.T."/>
            <person name="Poole A.M."/>
            <person name="Pritham E.J."/>
            <person name="Richards T.A."/>
            <person name="Rocap G."/>
            <person name="Roy S.W."/>
            <person name="Sarai C."/>
            <person name="Schaack S."/>
            <person name="Shirato S."/>
            <person name="Slamovits C.H."/>
            <person name="Spencer D.F."/>
            <person name="Suzuki S."/>
            <person name="Worden A.Z."/>
            <person name="Zauner S."/>
            <person name="Barry K."/>
            <person name="Bell C."/>
            <person name="Bharti A.K."/>
            <person name="Crow J.A."/>
            <person name="Grimwood J."/>
            <person name="Kramer R."/>
            <person name="Lindquist E."/>
            <person name="Lucas S."/>
            <person name="Salamov A."/>
            <person name="McFadden G.I."/>
            <person name="Lane C.E."/>
            <person name="Keeling P.J."/>
            <person name="Gray M.W."/>
            <person name="Grigoriev I.V."/>
            <person name="Archibald J.M."/>
        </authorList>
    </citation>
    <scope>NUCLEOTIDE SEQUENCE</scope>
    <source>
        <strain evidence="16">CCMP2712</strain>
    </source>
</reference>
<dbReference type="OMA" id="XGWIRAL"/>
<keyword evidence="13" id="KW-0732">Signal</keyword>
<evidence type="ECO:0000313" key="16">
    <source>
        <dbReference type="Proteomes" id="UP000011087"/>
    </source>
</evidence>
<keyword evidence="12" id="KW-0472">Membrane</keyword>
<evidence type="ECO:0000256" key="4">
    <source>
        <dbReference type="ARBA" id="ARBA00022448"/>
    </source>
</evidence>
<dbReference type="GO" id="GO:0010230">
    <property type="term" value="P:alternative respiration"/>
    <property type="evidence" value="ECO:0007669"/>
    <property type="project" value="TreeGrafter"/>
</dbReference>
<comment type="similarity">
    <text evidence="3">Belongs to the alternative oxidase family.</text>
</comment>
<evidence type="ECO:0000256" key="9">
    <source>
        <dbReference type="ARBA" id="ARBA00022989"/>
    </source>
</evidence>
<evidence type="ECO:0000256" key="3">
    <source>
        <dbReference type="ARBA" id="ARBA00008388"/>
    </source>
</evidence>
<reference evidence="14 16" key="1">
    <citation type="journal article" date="2012" name="Nature">
        <title>Algal genomes reveal evolutionary mosaicism and the fate of nucleomorphs.</title>
        <authorList>
            <consortium name="DOE Joint Genome Institute"/>
            <person name="Curtis B.A."/>
            <person name="Tanifuji G."/>
            <person name="Burki F."/>
            <person name="Gruber A."/>
            <person name="Irimia M."/>
            <person name="Maruyama S."/>
            <person name="Arias M.C."/>
            <person name="Ball S.G."/>
            <person name="Gile G.H."/>
            <person name="Hirakawa Y."/>
            <person name="Hopkins J.F."/>
            <person name="Kuo A."/>
            <person name="Rensing S.A."/>
            <person name="Schmutz J."/>
            <person name="Symeonidi A."/>
            <person name="Elias M."/>
            <person name="Eveleigh R.J."/>
            <person name="Herman E.K."/>
            <person name="Klute M.J."/>
            <person name="Nakayama T."/>
            <person name="Obornik M."/>
            <person name="Reyes-Prieto A."/>
            <person name="Armbrust E.V."/>
            <person name="Aves S.J."/>
            <person name="Beiko R.G."/>
            <person name="Coutinho P."/>
            <person name="Dacks J.B."/>
            <person name="Durnford D.G."/>
            <person name="Fast N.M."/>
            <person name="Green B.R."/>
            <person name="Grisdale C.J."/>
            <person name="Hempel F."/>
            <person name="Henrissat B."/>
            <person name="Hoppner M.P."/>
            <person name="Ishida K."/>
            <person name="Kim E."/>
            <person name="Koreny L."/>
            <person name="Kroth P.G."/>
            <person name="Liu Y."/>
            <person name="Malik S.B."/>
            <person name="Maier U.G."/>
            <person name="McRose D."/>
            <person name="Mock T."/>
            <person name="Neilson J.A."/>
            <person name="Onodera N.T."/>
            <person name="Poole A.M."/>
            <person name="Pritham E.J."/>
            <person name="Richards T.A."/>
            <person name="Rocap G."/>
            <person name="Roy S.W."/>
            <person name="Sarai C."/>
            <person name="Schaack S."/>
            <person name="Shirato S."/>
            <person name="Slamovits C.H."/>
            <person name="Spencer D.F."/>
            <person name="Suzuki S."/>
            <person name="Worden A.Z."/>
            <person name="Zauner S."/>
            <person name="Barry K."/>
            <person name="Bell C."/>
            <person name="Bharti A.K."/>
            <person name="Crow J.A."/>
            <person name="Grimwood J."/>
            <person name="Kramer R."/>
            <person name="Lindquist E."/>
            <person name="Lucas S."/>
            <person name="Salamov A."/>
            <person name="McFadden G.I."/>
            <person name="Lane C.E."/>
            <person name="Keeling P.J."/>
            <person name="Gray M.W."/>
            <person name="Grigoriev I.V."/>
            <person name="Archibald J.M."/>
        </authorList>
    </citation>
    <scope>NUCLEOTIDE SEQUENCE</scope>
    <source>
        <strain evidence="14 16">CCMP2712</strain>
    </source>
</reference>
<dbReference type="EMBL" id="JH992970">
    <property type="protein sequence ID" value="EKX53500.1"/>
    <property type="molecule type" value="Genomic_DNA"/>
</dbReference>
<evidence type="ECO:0000256" key="8">
    <source>
        <dbReference type="ARBA" id="ARBA00022982"/>
    </source>
</evidence>
<keyword evidence="9" id="KW-1133">Transmembrane helix</keyword>
<keyword evidence="8" id="KW-0249">Electron transport</keyword>
<dbReference type="PaxDb" id="55529-EKX53500"/>
<dbReference type="InterPro" id="IPR002680">
    <property type="entry name" value="AOX"/>
</dbReference>
<feature type="signal peptide" evidence="13">
    <location>
        <begin position="1"/>
        <end position="19"/>
    </location>
</feature>
<dbReference type="KEGG" id="gtt:GUITHDRAFT_150423"/>
<dbReference type="PANTHER" id="PTHR31803">
    <property type="entry name" value="ALTERNATIVE OXIDASE"/>
    <property type="match status" value="1"/>
</dbReference>
<evidence type="ECO:0000256" key="7">
    <source>
        <dbReference type="ARBA" id="ARBA00022723"/>
    </source>
</evidence>
<gene>
    <name evidence="14" type="ORF">GUITHDRAFT_150423</name>
</gene>
<dbReference type="OrthoDB" id="4493at2759"/>
<keyword evidence="6" id="KW-0812">Transmembrane</keyword>
<dbReference type="Gene3D" id="1.20.1260.140">
    <property type="entry name" value="Alternative oxidase"/>
    <property type="match status" value="1"/>
</dbReference>
<dbReference type="Proteomes" id="UP000011087">
    <property type="component" value="Unassembled WGS sequence"/>
</dbReference>
<dbReference type="STRING" id="905079.L1JZ62"/>
<feature type="chain" id="PRO_5008771928" evidence="13">
    <location>
        <begin position="20"/>
        <end position="301"/>
    </location>
</feature>
<reference evidence="15" key="3">
    <citation type="submission" date="2016-03" db="UniProtKB">
        <authorList>
            <consortium name="EnsemblProtists"/>
        </authorList>
    </citation>
    <scope>IDENTIFICATION</scope>
</reference>
<accession>L1JZ62</accession>
<name>L1JZ62_GUITC</name>
<dbReference type="PANTHER" id="PTHR31803:SF10">
    <property type="entry name" value="UBIQUINOL OXIDASE 4, CHLOROPLASTIC_CHROMOPLASTIC"/>
    <property type="match status" value="1"/>
</dbReference>
<evidence type="ECO:0000256" key="11">
    <source>
        <dbReference type="ARBA" id="ARBA00023004"/>
    </source>
</evidence>
<dbReference type="RefSeq" id="XP_005840480.1">
    <property type="nucleotide sequence ID" value="XM_005840423.1"/>
</dbReference>
<evidence type="ECO:0000256" key="1">
    <source>
        <dbReference type="ARBA" id="ARBA00001962"/>
    </source>
</evidence>
<dbReference type="eggNOG" id="ENOG502QRMM">
    <property type="taxonomic scope" value="Eukaryota"/>
</dbReference>
<dbReference type="AlphaFoldDB" id="L1JZ62"/>
<keyword evidence="5" id="KW-0679">Respiratory chain</keyword>
<dbReference type="InterPro" id="IPR038659">
    <property type="entry name" value="AOX_sf"/>
</dbReference>
<keyword evidence="7" id="KW-0479">Metal-binding</keyword>
<evidence type="ECO:0000256" key="5">
    <source>
        <dbReference type="ARBA" id="ARBA00022660"/>
    </source>
</evidence>
<evidence type="ECO:0000256" key="10">
    <source>
        <dbReference type="ARBA" id="ARBA00023002"/>
    </source>
</evidence>
<dbReference type="EnsemblProtists" id="EKX53500">
    <property type="protein sequence ID" value="EKX53500"/>
    <property type="gene ID" value="GUITHDRAFT_150423"/>
</dbReference>
<evidence type="ECO:0000256" key="13">
    <source>
        <dbReference type="SAM" id="SignalP"/>
    </source>
</evidence>
<dbReference type="GO" id="GO:0046872">
    <property type="term" value="F:metal ion binding"/>
    <property type="evidence" value="ECO:0007669"/>
    <property type="project" value="UniProtKB-KW"/>
</dbReference>
<keyword evidence="16" id="KW-1185">Reference proteome</keyword>
<dbReference type="Pfam" id="PF01786">
    <property type="entry name" value="AOX"/>
    <property type="match status" value="1"/>
</dbReference>
<keyword evidence="4" id="KW-0813">Transport</keyword>
<evidence type="ECO:0000256" key="6">
    <source>
        <dbReference type="ARBA" id="ARBA00022692"/>
    </source>
</evidence>
<dbReference type="GO" id="GO:0009916">
    <property type="term" value="F:alternative oxidase activity"/>
    <property type="evidence" value="ECO:0007669"/>
    <property type="project" value="InterPro"/>
</dbReference>
<protein>
    <submittedName>
        <fullName evidence="14">Plastid terminal oxidase</fullName>
    </submittedName>
</protein>
<organism evidence="14">
    <name type="scientific">Guillardia theta (strain CCMP2712)</name>
    <name type="common">Cryptophyte</name>
    <dbReference type="NCBI Taxonomy" id="905079"/>
    <lineage>
        <taxon>Eukaryota</taxon>
        <taxon>Cryptophyceae</taxon>
        <taxon>Pyrenomonadales</taxon>
        <taxon>Geminigeraceae</taxon>
        <taxon>Guillardia</taxon>
    </lineage>
</organism>
<keyword evidence="10" id="KW-0560">Oxidoreductase</keyword>
<evidence type="ECO:0000313" key="15">
    <source>
        <dbReference type="EnsemblProtists" id="EKX53500"/>
    </source>
</evidence>
<dbReference type="HOGENOM" id="CLU_925747_0_0_1"/>
<evidence type="ECO:0000313" key="14">
    <source>
        <dbReference type="EMBL" id="EKX53500.1"/>
    </source>
</evidence>